<evidence type="ECO:0000256" key="2">
    <source>
        <dbReference type="ARBA" id="ARBA00004664"/>
    </source>
</evidence>
<evidence type="ECO:0000256" key="4">
    <source>
        <dbReference type="ARBA" id="ARBA00022272"/>
    </source>
</evidence>
<dbReference type="OrthoDB" id="3243379at2"/>
<dbReference type="Gene3D" id="3.20.20.70">
    <property type="entry name" value="Aldolase class I"/>
    <property type="match status" value="1"/>
</dbReference>
<evidence type="ECO:0000256" key="1">
    <source>
        <dbReference type="ARBA" id="ARBA00001164"/>
    </source>
</evidence>
<sequence length="204" mass="21263">MYVKICGLRDPAHAEHAIACGADAIGVVMSPRSSRHATLTEAAAVLAVASGVDTALVVNRMDAAEAARLATELGFDVLQLHGTYTVADFAAARRIIPRVWRATSIADDPELRAGERGEERLLVDGAIPGSGKPWDLTSLDTHRLGTEWLLAGGLDPENVAAAITATAPGGVDVSSGVESAPGVKDPERIAQFISAARQAHITIQ</sequence>
<dbReference type="EC" id="5.3.1.24" evidence="3 9"/>
<gene>
    <name evidence="9" type="primary">trpF</name>
    <name evidence="11" type="ORF">EDF62_1740</name>
</gene>
<dbReference type="HAMAP" id="MF_00135">
    <property type="entry name" value="PRAI"/>
    <property type="match status" value="1"/>
</dbReference>
<evidence type="ECO:0000256" key="6">
    <source>
        <dbReference type="ARBA" id="ARBA00022822"/>
    </source>
</evidence>
<accession>A0A4R6S1L1</accession>
<organism evidence="11 12">
    <name type="scientific">Leucobacter luti</name>
    <dbReference type="NCBI Taxonomy" id="340320"/>
    <lineage>
        <taxon>Bacteria</taxon>
        <taxon>Bacillati</taxon>
        <taxon>Actinomycetota</taxon>
        <taxon>Actinomycetes</taxon>
        <taxon>Micrococcales</taxon>
        <taxon>Microbacteriaceae</taxon>
        <taxon>Leucobacter</taxon>
    </lineage>
</organism>
<keyword evidence="7 9" id="KW-0057">Aromatic amino acid biosynthesis</keyword>
<dbReference type="CDD" id="cd00405">
    <property type="entry name" value="PRAI"/>
    <property type="match status" value="1"/>
</dbReference>
<evidence type="ECO:0000256" key="5">
    <source>
        <dbReference type="ARBA" id="ARBA00022605"/>
    </source>
</evidence>
<comment type="similarity">
    <text evidence="9">Belongs to the TrpF family.</text>
</comment>
<dbReference type="EMBL" id="SNYA01000004">
    <property type="protein sequence ID" value="TDP92526.1"/>
    <property type="molecule type" value="Genomic_DNA"/>
</dbReference>
<dbReference type="InterPro" id="IPR013785">
    <property type="entry name" value="Aldolase_TIM"/>
</dbReference>
<dbReference type="InterPro" id="IPR044643">
    <property type="entry name" value="TrpF_fam"/>
</dbReference>
<comment type="caution">
    <text evidence="11">The sequence shown here is derived from an EMBL/GenBank/DDBJ whole genome shotgun (WGS) entry which is preliminary data.</text>
</comment>
<keyword evidence="12" id="KW-1185">Reference proteome</keyword>
<dbReference type="AlphaFoldDB" id="A0A4R6S1L1"/>
<dbReference type="Pfam" id="PF00697">
    <property type="entry name" value="PRAI"/>
    <property type="match status" value="1"/>
</dbReference>
<reference evidence="11 12" key="1">
    <citation type="submission" date="2019-03" db="EMBL/GenBank/DDBJ databases">
        <title>Genomic analyses of the natural microbiome of Caenorhabditis elegans.</title>
        <authorList>
            <person name="Samuel B."/>
        </authorList>
    </citation>
    <scope>NUCLEOTIDE SEQUENCE [LARGE SCALE GENOMIC DNA]</scope>
    <source>
        <strain evidence="11 12">JUb18</strain>
    </source>
</reference>
<keyword evidence="8 9" id="KW-0413">Isomerase</keyword>
<evidence type="ECO:0000313" key="11">
    <source>
        <dbReference type="EMBL" id="TDP92526.1"/>
    </source>
</evidence>
<dbReference type="InterPro" id="IPR001240">
    <property type="entry name" value="PRAI_dom"/>
</dbReference>
<comment type="pathway">
    <text evidence="2 9">Amino-acid biosynthesis; L-tryptophan biosynthesis; L-tryptophan from chorismate: step 3/5.</text>
</comment>
<dbReference type="SUPFAM" id="SSF51366">
    <property type="entry name" value="Ribulose-phoshate binding barrel"/>
    <property type="match status" value="1"/>
</dbReference>
<evidence type="ECO:0000259" key="10">
    <source>
        <dbReference type="Pfam" id="PF00697"/>
    </source>
</evidence>
<feature type="domain" description="N-(5'phosphoribosyl) anthranilate isomerase (PRAI)" evidence="10">
    <location>
        <begin position="3"/>
        <end position="194"/>
    </location>
</feature>
<dbReference type="UniPathway" id="UPA00035">
    <property type="reaction ID" value="UER00042"/>
</dbReference>
<comment type="catalytic activity">
    <reaction evidence="1 9">
        <text>N-(5-phospho-beta-D-ribosyl)anthranilate = 1-(2-carboxyphenylamino)-1-deoxy-D-ribulose 5-phosphate</text>
        <dbReference type="Rhea" id="RHEA:21540"/>
        <dbReference type="ChEBI" id="CHEBI:18277"/>
        <dbReference type="ChEBI" id="CHEBI:58613"/>
        <dbReference type="EC" id="5.3.1.24"/>
    </reaction>
</comment>
<evidence type="ECO:0000256" key="8">
    <source>
        <dbReference type="ARBA" id="ARBA00023235"/>
    </source>
</evidence>
<dbReference type="PANTHER" id="PTHR42894:SF1">
    <property type="entry name" value="N-(5'-PHOSPHORIBOSYL)ANTHRANILATE ISOMERASE"/>
    <property type="match status" value="1"/>
</dbReference>
<dbReference type="GO" id="GO:0000162">
    <property type="term" value="P:L-tryptophan biosynthetic process"/>
    <property type="evidence" value="ECO:0007669"/>
    <property type="project" value="UniProtKB-UniRule"/>
</dbReference>
<proteinExistence type="inferred from homology"/>
<name>A0A4R6S1L1_9MICO</name>
<dbReference type="Proteomes" id="UP000295601">
    <property type="component" value="Unassembled WGS sequence"/>
</dbReference>
<protein>
    <recommendedName>
        <fullName evidence="4 9">N-(5'-phosphoribosyl)anthranilate isomerase</fullName>
        <shortName evidence="9">PRAI</shortName>
        <ecNumber evidence="3 9">5.3.1.24</ecNumber>
    </recommendedName>
</protein>
<evidence type="ECO:0000256" key="3">
    <source>
        <dbReference type="ARBA" id="ARBA00012572"/>
    </source>
</evidence>
<keyword evidence="5 9" id="KW-0028">Amino-acid biosynthesis</keyword>
<dbReference type="InterPro" id="IPR011060">
    <property type="entry name" value="RibuloseP-bd_barrel"/>
</dbReference>
<keyword evidence="6 9" id="KW-0822">Tryptophan biosynthesis</keyword>
<dbReference type="GO" id="GO:0004640">
    <property type="term" value="F:phosphoribosylanthranilate isomerase activity"/>
    <property type="evidence" value="ECO:0007669"/>
    <property type="project" value="UniProtKB-UniRule"/>
</dbReference>
<dbReference type="PANTHER" id="PTHR42894">
    <property type="entry name" value="N-(5'-PHOSPHORIBOSYL)ANTHRANILATE ISOMERASE"/>
    <property type="match status" value="1"/>
</dbReference>
<evidence type="ECO:0000256" key="7">
    <source>
        <dbReference type="ARBA" id="ARBA00023141"/>
    </source>
</evidence>
<dbReference type="RefSeq" id="WP_132203503.1">
    <property type="nucleotide sequence ID" value="NZ_JAOQNO010000001.1"/>
</dbReference>
<evidence type="ECO:0000256" key="9">
    <source>
        <dbReference type="HAMAP-Rule" id="MF_00135"/>
    </source>
</evidence>
<evidence type="ECO:0000313" key="12">
    <source>
        <dbReference type="Proteomes" id="UP000295601"/>
    </source>
</evidence>